<dbReference type="Gene3D" id="2.60.120.560">
    <property type="entry name" value="Exo-inulinase, domain 1"/>
    <property type="match status" value="1"/>
</dbReference>
<organism evidence="1">
    <name type="scientific">marine sediment metagenome</name>
    <dbReference type="NCBI Taxonomy" id="412755"/>
    <lineage>
        <taxon>unclassified sequences</taxon>
        <taxon>metagenomes</taxon>
        <taxon>ecological metagenomes</taxon>
    </lineage>
</organism>
<comment type="caution">
    <text evidence="1">The sequence shown here is derived from an EMBL/GenBank/DDBJ whole genome shotgun (WGS) entry which is preliminary data.</text>
</comment>
<sequence>MPWTERGQYVFAGLTDTGIPRTQPLTAEGHAVFDAASPWPQAPKLTLLADLDNDGDFEVDLSPYLLGAEVELGRDRALDSFGPRSAEFILDNEDGQFSPRNVDSPYYPNLKGGRKVRHLASMAMRGMKNLSDNPSAEYDIEGNVAAGGASLARDPAGFIDDFDIDTSALYTSGGDVAATWTWLPEYSALKAVGGTQATLIRDGISLQDVEIEAEIEHSHNLGLILRYQDNDNYYMLAAPDDSGAGNNLNLYSRVAGVFNSLGVSHLNWARGVRHRVQFRIVGSALTVRFDDWLVMDIVDTDIGTAGGVGLRHLSATEESYVHRIEVKERPEVAARARYGRAAVKATTTNADGDGVIHQQRAGTRFPVAPGVDYAAQVSVVATSAKALEFLVHWYNAAAGLISSDSIPFIAGTGDDWAEVSLTATAPDTARTAELSVVTDGAQGVFDFWCDGWALYDSPYVEPYCDGDQGGAEWLTVGAGPSAPHMGSQSYRPLNPTATKFTGAMREFGLSRGDDPKELSLSCSGDVERFVNTSISAGPFMAFDFASSKMRPAWVYNRLLDLLEKGELLSNTALRAVWTAGWVGVNAFSVTHTKAFFDRALEAGAFMWVDLHHPNDAGSGARLDVTSLTEGGKSFRFAAFLGVHDIVFHATPAGYDIKVQLRDTNGVVASAVVTLPDTAFEWVYVEVEGTYTAGAANRYVEILADGAEWSDGDDNVFKIAAFHLVPRKNAVRREMRGIFWEAMNLVYLSGYNRSGQVLVDELLRSSGAWVLENGEGHLVAEDFSTRWPNKRPLVRLSDALDGFGYTTDGYQENVTGLYNMLRIGSYGDLDLLASRPSDMIVWQAEGDITVLPGERRVLRTPFITEGEGTTVAFLLGLAYSIPAGSLVADSTMGNIATPYVLNYGDYAEIVLVGHATNGATVRDLRIGSGSSGAISPGAVRECSETVYFEYDARNSGGWLDEDIRILPLEMAAQGYKTELMSLVGHWAGTKYGSGPVLLDVAFSGSSLAKQLEVLFREPSDTVWLKHKTGQGAFYLDSLFFIEGMKFSFAPGAIPLAVWHLEEA</sequence>
<evidence type="ECO:0000313" key="1">
    <source>
        <dbReference type="EMBL" id="KKN30764.1"/>
    </source>
</evidence>
<dbReference type="EMBL" id="LAZR01002382">
    <property type="protein sequence ID" value="KKN30764.1"/>
    <property type="molecule type" value="Genomic_DNA"/>
</dbReference>
<dbReference type="Gene3D" id="2.60.120.260">
    <property type="entry name" value="Galactose-binding domain-like"/>
    <property type="match status" value="1"/>
</dbReference>
<proteinExistence type="predicted"/>
<protein>
    <submittedName>
        <fullName evidence="1">Uncharacterized protein</fullName>
    </submittedName>
</protein>
<accession>A0A0F9PKT1</accession>
<name>A0A0F9PKT1_9ZZZZ</name>
<dbReference type="AlphaFoldDB" id="A0A0F9PKT1"/>
<gene>
    <name evidence="1" type="ORF">LCGC14_0830690</name>
</gene>
<reference evidence="1" key="1">
    <citation type="journal article" date="2015" name="Nature">
        <title>Complex archaea that bridge the gap between prokaryotes and eukaryotes.</title>
        <authorList>
            <person name="Spang A."/>
            <person name="Saw J.H."/>
            <person name="Jorgensen S.L."/>
            <person name="Zaremba-Niedzwiedzka K."/>
            <person name="Martijn J."/>
            <person name="Lind A.E."/>
            <person name="van Eijk R."/>
            <person name="Schleper C."/>
            <person name="Guy L."/>
            <person name="Ettema T.J."/>
        </authorList>
    </citation>
    <scope>NUCLEOTIDE SEQUENCE</scope>
</reference>